<organism evidence="16 17">
    <name type="scientific">Hyphopichia burtonii NRRL Y-1933</name>
    <dbReference type="NCBI Taxonomy" id="984485"/>
    <lineage>
        <taxon>Eukaryota</taxon>
        <taxon>Fungi</taxon>
        <taxon>Dikarya</taxon>
        <taxon>Ascomycota</taxon>
        <taxon>Saccharomycotina</taxon>
        <taxon>Pichiomycetes</taxon>
        <taxon>Debaryomycetaceae</taxon>
        <taxon>Hyphopichia</taxon>
    </lineage>
</organism>
<dbReference type="PANTHER" id="PTHR45919:SF1">
    <property type="entry name" value="GDP-MAN:MAN(3)GLCNAC(2)-PP-DOL ALPHA-1,2-MANNOSYLTRANSFERASE"/>
    <property type="match status" value="1"/>
</dbReference>
<dbReference type="GO" id="GO:0005789">
    <property type="term" value="C:endoplasmic reticulum membrane"/>
    <property type="evidence" value="ECO:0007669"/>
    <property type="project" value="UniProtKB-SubCell"/>
</dbReference>
<feature type="domain" description="Glycosyl transferase family 1" evidence="14">
    <location>
        <begin position="345"/>
        <end position="481"/>
    </location>
</feature>
<feature type="domain" description="ALG11 mannosyltransferase N-terminal" evidence="15">
    <location>
        <begin position="109"/>
        <end position="318"/>
    </location>
</feature>
<proteinExistence type="inferred from homology"/>
<dbReference type="Proteomes" id="UP000095085">
    <property type="component" value="Unassembled WGS sequence"/>
</dbReference>
<keyword evidence="10 12" id="KW-0472">Membrane</keyword>
<dbReference type="EC" id="2.4.1.131" evidence="3 12"/>
<evidence type="ECO:0000256" key="1">
    <source>
        <dbReference type="ARBA" id="ARBA00004389"/>
    </source>
</evidence>
<dbReference type="STRING" id="984485.A0A1E4RT75"/>
<dbReference type="GeneID" id="30995221"/>
<keyword evidence="7 12" id="KW-0812">Transmembrane</keyword>
<dbReference type="OrthoDB" id="2276068at2759"/>
<comment type="subcellular location">
    <subcellularLocation>
        <location evidence="1">Endoplasmic reticulum membrane</location>
        <topology evidence="1">Single-pass membrane protein</topology>
    </subcellularLocation>
</comment>
<gene>
    <name evidence="16" type="ORF">HYPBUDRAFT_151763</name>
</gene>
<sequence>MFQYIALVLVILVVVSKSLSGVLPRFFLVPPYDWKEKITKVINYPKPIYLSVGHKKSSYRRRLILSSLQPSFYTNYVNNKIKINQLDAKNESFVPSMNNRGIDDPNRKKIFGFFHPYANNGGGGERVLWQAVKSTLLQSSNNIVVIYTTNQVEPLSILKKVEDKFEIKNLDSSKIVFIYLTRFSNLIDGNYWKHFTLIGQLLGSALLALEALYHLSPDVWIDTIGLPGSYLPVNYILKCPILAYVHYPIIQPDMFNKLKFKSFQNLITGFKFNSSNFKHGFKFIYWSLIYYLYIYLGSLVDITLANGSWTHAHLQNIWCLNPHESIQILYPPCGTESLTSTSEVARQNKFIYIAQFRPEKRHDLILAEFKKFLQASTKSNIPINKTPSLIFLGSCRTEDDTSTLESLKKEVAELNLSDYVEFVVDCSYDTILELLSSVKFGLNAMWNEHFGIGVVEYLSRGVIPVVHASAGPLLDIVLNDQVSSSWYNDLGFFFKSASDPDFDPSLNSDDPNSLKFKFNDKIIEYPSLSQLLSTFYIENPDLILESNLQLMRSKGSKLMVERFSNKVFSSNWMEYMDNLAVLEKQHRELRGDVEKVH</sequence>
<evidence type="ECO:0000256" key="12">
    <source>
        <dbReference type="RuleBase" id="RU367051"/>
    </source>
</evidence>
<evidence type="ECO:0000256" key="5">
    <source>
        <dbReference type="ARBA" id="ARBA00022676"/>
    </source>
</evidence>
<dbReference type="AlphaFoldDB" id="A0A1E4RT75"/>
<evidence type="ECO:0000256" key="6">
    <source>
        <dbReference type="ARBA" id="ARBA00022679"/>
    </source>
</evidence>
<dbReference type="Pfam" id="PF00534">
    <property type="entry name" value="Glycos_transf_1"/>
    <property type="match status" value="1"/>
</dbReference>
<name>A0A1E4RT75_9ASCO</name>
<reference evidence="17" key="1">
    <citation type="submission" date="2016-05" db="EMBL/GenBank/DDBJ databases">
        <title>Comparative genomics of biotechnologically important yeasts.</title>
        <authorList>
            <consortium name="DOE Joint Genome Institute"/>
            <person name="Riley R."/>
            <person name="Haridas S."/>
            <person name="Wolfe K.H."/>
            <person name="Lopes M.R."/>
            <person name="Hittinger C.T."/>
            <person name="Goker M."/>
            <person name="Salamov A."/>
            <person name="Wisecaver J."/>
            <person name="Long T.M."/>
            <person name="Aerts A.L."/>
            <person name="Barry K."/>
            <person name="Choi C."/>
            <person name="Clum A."/>
            <person name="Coughlan A.Y."/>
            <person name="Deshpande S."/>
            <person name="Douglass A.P."/>
            <person name="Hanson S.J."/>
            <person name="Klenk H.-P."/>
            <person name="Labutti K."/>
            <person name="Lapidus A."/>
            <person name="Lindquist E."/>
            <person name="Lipzen A."/>
            <person name="Meier-Kolthoff J.P."/>
            <person name="Ohm R.A."/>
            <person name="Otillar R.P."/>
            <person name="Pangilinan J."/>
            <person name="Peng Y."/>
            <person name="Rokas A."/>
            <person name="Rosa C.A."/>
            <person name="Scheuner C."/>
            <person name="Sibirny A.A."/>
            <person name="Slot J.C."/>
            <person name="Stielow J.B."/>
            <person name="Sun H."/>
            <person name="Kurtzman C.P."/>
            <person name="Blackwell M."/>
            <person name="Grigoriev I.V."/>
            <person name="Jeffries T.W."/>
        </authorList>
    </citation>
    <scope>NUCLEOTIDE SEQUENCE [LARGE SCALE GENOMIC DNA]</scope>
    <source>
        <strain evidence="17">NRRL Y-1933</strain>
    </source>
</reference>
<evidence type="ECO:0000313" key="17">
    <source>
        <dbReference type="Proteomes" id="UP000095085"/>
    </source>
</evidence>
<comment type="catalytic activity">
    <reaction evidence="11 12">
        <text>an alpha-D-Man-(1-&gt;3)-[alpha-D-Man-(1-&gt;6)]-beta-D-Man-(1-&gt;4)-beta-D-GlcNAc-(1-&gt;4)-alpha-D-GlcNAc-diphospho-di-trans,poly-cis-dolichol + 2 GDP-alpha-D-mannose = an alpha-D-Man-(1-&gt;2)-alpha-D-Man-(1-&gt;2)-alpha-D-Man-(1-&gt;3)-[alpha-D-Man-(1-&gt;6)]-beta-D-Man-(1-&gt;4)-beta-D-GlcNAc-(1-&gt;4)-alpha-D-GlcNAc-diphospho-di-trans,poly-cis-dolichol + 2 GDP + 2 H(+)</text>
        <dbReference type="Rhea" id="RHEA:29523"/>
        <dbReference type="Rhea" id="RHEA-COMP:19515"/>
        <dbReference type="Rhea" id="RHEA-COMP:19516"/>
        <dbReference type="ChEBI" id="CHEBI:15378"/>
        <dbReference type="ChEBI" id="CHEBI:57527"/>
        <dbReference type="ChEBI" id="CHEBI:58189"/>
        <dbReference type="ChEBI" id="CHEBI:132511"/>
        <dbReference type="ChEBI" id="CHEBI:132515"/>
        <dbReference type="EC" id="2.4.1.131"/>
    </reaction>
    <physiologicalReaction direction="left-to-right" evidence="11 12">
        <dbReference type="Rhea" id="RHEA:29524"/>
    </physiologicalReaction>
</comment>
<dbReference type="EMBL" id="KV454538">
    <property type="protein sequence ID" value="ODV70438.1"/>
    <property type="molecule type" value="Genomic_DNA"/>
</dbReference>
<keyword evidence="8 12" id="KW-0256">Endoplasmic reticulum</keyword>
<evidence type="ECO:0000259" key="15">
    <source>
        <dbReference type="Pfam" id="PF15924"/>
    </source>
</evidence>
<protein>
    <recommendedName>
        <fullName evidence="4 12">GDP-Man:Man(3)GlcNAc(2)-PP-Dol alpha-1,2-mannosyltransferase</fullName>
        <ecNumber evidence="3 12">2.4.1.131</ecNumber>
    </recommendedName>
</protein>
<evidence type="ECO:0000256" key="11">
    <source>
        <dbReference type="ARBA" id="ARBA00045065"/>
    </source>
</evidence>
<feature type="chain" id="PRO_5009162438" description="GDP-Man:Man(3)GlcNAc(2)-PP-Dol alpha-1,2-mannosyltransferase" evidence="13">
    <location>
        <begin position="22"/>
        <end position="597"/>
    </location>
</feature>
<dbReference type="InterPro" id="IPR038013">
    <property type="entry name" value="ALG11"/>
</dbReference>
<comment type="pathway">
    <text evidence="2 12">Protein modification; protein glycosylation.</text>
</comment>
<dbReference type="PANTHER" id="PTHR45919">
    <property type="entry name" value="GDP-MAN:MAN(3)GLCNAC(2)-PP-DOL ALPHA-1,2-MANNOSYLTRANSFERASE"/>
    <property type="match status" value="1"/>
</dbReference>
<feature type="signal peptide" evidence="13">
    <location>
        <begin position="1"/>
        <end position="21"/>
    </location>
</feature>
<evidence type="ECO:0000256" key="9">
    <source>
        <dbReference type="ARBA" id="ARBA00022989"/>
    </source>
</evidence>
<dbReference type="SUPFAM" id="SSF53756">
    <property type="entry name" value="UDP-Glycosyltransferase/glycogen phosphorylase"/>
    <property type="match status" value="1"/>
</dbReference>
<keyword evidence="9 12" id="KW-1133">Transmembrane helix</keyword>
<keyword evidence="13" id="KW-0732">Signal</keyword>
<dbReference type="Gene3D" id="3.40.50.2000">
    <property type="entry name" value="Glycogen Phosphorylase B"/>
    <property type="match status" value="1"/>
</dbReference>
<dbReference type="GO" id="GO:0004377">
    <property type="term" value="F:GDP-Man:Man(3)GlcNAc(2)-PP-Dol alpha-1,2-mannosyltransferase activity"/>
    <property type="evidence" value="ECO:0007669"/>
    <property type="project" value="UniProtKB-UniRule"/>
</dbReference>
<dbReference type="GO" id="GO:0006488">
    <property type="term" value="P:dolichol-linked oligosaccharide biosynthetic process"/>
    <property type="evidence" value="ECO:0007669"/>
    <property type="project" value="EnsemblFungi"/>
</dbReference>
<evidence type="ECO:0000256" key="4">
    <source>
        <dbReference type="ARBA" id="ARBA00022018"/>
    </source>
</evidence>
<comment type="function">
    <text evidence="12">GDP-Man:Man(3)GlcNAc(2)-PP-Dol alpha-1,2-mannosyltransferase that operates in the biosynthetic pathway of dolichol-linked oligosaccharides, the glycan precursors employed in protein asparagine (N)-glycosylation. The assembly of dolichol-linked oligosaccharides begins on the cytosolic side of the endoplasmic reticulum membrane and finishes in its lumen. The sequential addition of sugars to dolichol pyrophosphate produces dolichol-linked oligosaccharides containing fourteen sugars, including two GlcNAcs, nine mannoses and three glucoses. Once assembled, the oligosaccharide is transferred from the lipid to nascent proteins by oligosaccharyltransferases. Catalyzes, on the cytoplasmic face of the endoplasmic reticulum, the addition of the fourth and fifth mannose residues to the dolichol-linked oligosaccharide chain, to produce Man(5)GlcNAc(2)-PP-dolichol core oligosaccharide.</text>
</comment>
<dbReference type="InterPro" id="IPR031814">
    <property type="entry name" value="ALG11_N"/>
</dbReference>
<evidence type="ECO:0000256" key="8">
    <source>
        <dbReference type="ARBA" id="ARBA00022824"/>
    </source>
</evidence>
<keyword evidence="17" id="KW-1185">Reference proteome</keyword>
<dbReference type="UniPathway" id="UPA00378"/>
<dbReference type="Pfam" id="PF15924">
    <property type="entry name" value="ALG11_N"/>
    <property type="match status" value="1"/>
</dbReference>
<dbReference type="CDD" id="cd03806">
    <property type="entry name" value="GT4_ALG11-like"/>
    <property type="match status" value="1"/>
</dbReference>
<evidence type="ECO:0000256" key="7">
    <source>
        <dbReference type="ARBA" id="ARBA00022692"/>
    </source>
</evidence>
<evidence type="ECO:0000259" key="14">
    <source>
        <dbReference type="Pfam" id="PF00534"/>
    </source>
</evidence>
<comment type="similarity">
    <text evidence="12">Belongs to the glycosyltransferase group 1 family. Glycosyltransferase 4 subfamily.</text>
</comment>
<dbReference type="RefSeq" id="XP_020079505.1">
    <property type="nucleotide sequence ID" value="XM_020220671.1"/>
</dbReference>
<evidence type="ECO:0000256" key="3">
    <source>
        <dbReference type="ARBA" id="ARBA00012645"/>
    </source>
</evidence>
<feature type="transmembrane region" description="Helical" evidence="12">
    <location>
        <begin position="283"/>
        <end position="304"/>
    </location>
</feature>
<evidence type="ECO:0000256" key="13">
    <source>
        <dbReference type="SAM" id="SignalP"/>
    </source>
</evidence>
<evidence type="ECO:0000256" key="2">
    <source>
        <dbReference type="ARBA" id="ARBA00004922"/>
    </source>
</evidence>
<accession>A0A1E4RT75</accession>
<keyword evidence="5 12" id="KW-0328">Glycosyltransferase</keyword>
<evidence type="ECO:0000313" key="16">
    <source>
        <dbReference type="EMBL" id="ODV70438.1"/>
    </source>
</evidence>
<evidence type="ECO:0000256" key="10">
    <source>
        <dbReference type="ARBA" id="ARBA00023136"/>
    </source>
</evidence>
<keyword evidence="6 12" id="KW-0808">Transferase</keyword>
<dbReference type="InterPro" id="IPR001296">
    <property type="entry name" value="Glyco_trans_1"/>
</dbReference>